<dbReference type="AlphaFoldDB" id="H8FTX2"/>
<organism evidence="1 2">
    <name type="scientific">Magnetospirillum molischianum DSM 120</name>
    <dbReference type="NCBI Taxonomy" id="1150626"/>
    <lineage>
        <taxon>Bacteria</taxon>
        <taxon>Pseudomonadati</taxon>
        <taxon>Pseudomonadota</taxon>
        <taxon>Alphaproteobacteria</taxon>
        <taxon>Rhodospirillales</taxon>
        <taxon>Rhodospirillaceae</taxon>
        <taxon>Magnetospirillum</taxon>
    </lineage>
</organism>
<protein>
    <submittedName>
        <fullName evidence="1">Uncharacterized protein</fullName>
    </submittedName>
</protein>
<name>H8FTX2_MAGML</name>
<comment type="caution">
    <text evidence="1">The sequence shown here is derived from an EMBL/GenBank/DDBJ whole genome shotgun (WGS) entry which is preliminary data.</text>
</comment>
<keyword evidence="2" id="KW-1185">Reference proteome</keyword>
<gene>
    <name evidence="1" type="ORF">PHAMO_290117</name>
</gene>
<evidence type="ECO:0000313" key="2">
    <source>
        <dbReference type="Proteomes" id="UP000004169"/>
    </source>
</evidence>
<dbReference type="EMBL" id="CAHP01000022">
    <property type="protein sequence ID" value="CCG41829.1"/>
    <property type="molecule type" value="Genomic_DNA"/>
</dbReference>
<accession>H8FTX2</accession>
<sequence>MPRTGTGWRTTFRFPQGWPDLQQVLDGEVRALAEVVAGRSIPAYSTNTGARWQCRPGRAPQTRFRSW</sequence>
<dbReference type="Proteomes" id="UP000004169">
    <property type="component" value="Unassembled WGS sequence"/>
</dbReference>
<proteinExistence type="predicted"/>
<reference evidence="1 2" key="1">
    <citation type="journal article" date="2012" name="J. Bacteriol.">
        <title>Draft Genome Sequence of the Purple Photosynthetic Bacterium Phaeospirillum molischianum DSM120, a Particularly Versatile Bacterium.</title>
        <authorList>
            <person name="Duquesne K."/>
            <person name="Prima V."/>
            <person name="Ji B."/>
            <person name="Rouy Z."/>
            <person name="Medigue C."/>
            <person name="Talla E."/>
            <person name="Sturgis J.N."/>
        </authorList>
    </citation>
    <scope>NUCLEOTIDE SEQUENCE [LARGE SCALE GENOMIC DNA]</scope>
    <source>
        <strain evidence="2">DSM120</strain>
    </source>
</reference>
<evidence type="ECO:0000313" key="1">
    <source>
        <dbReference type="EMBL" id="CCG41829.1"/>
    </source>
</evidence>